<sequence length="155" mass="17200">MSADFDSTQTWPRSLNPPKLPTSEAQTRAKVTAALANLKHHAKRRDSARVTELVGTLQDLLTNPDQSKDSPDATALDFSRTTMKPIREEPYFDSMILCESPKVARSRAPSRMNSISYADGIGSVLDLPVAAMPVIEDPEEPVSFFIDFSLIICFW</sequence>
<organism evidence="2 3">
    <name type="scientific">Panagrolaimus davidi</name>
    <dbReference type="NCBI Taxonomy" id="227884"/>
    <lineage>
        <taxon>Eukaryota</taxon>
        <taxon>Metazoa</taxon>
        <taxon>Ecdysozoa</taxon>
        <taxon>Nematoda</taxon>
        <taxon>Chromadorea</taxon>
        <taxon>Rhabditida</taxon>
        <taxon>Tylenchina</taxon>
        <taxon>Panagrolaimomorpha</taxon>
        <taxon>Panagrolaimoidea</taxon>
        <taxon>Panagrolaimidae</taxon>
        <taxon>Panagrolaimus</taxon>
    </lineage>
</organism>
<protein>
    <submittedName>
        <fullName evidence="3">Uncharacterized protein</fullName>
    </submittedName>
</protein>
<evidence type="ECO:0000313" key="2">
    <source>
        <dbReference type="Proteomes" id="UP000887578"/>
    </source>
</evidence>
<feature type="compositionally biased region" description="Polar residues" evidence="1">
    <location>
        <begin position="1"/>
        <end position="13"/>
    </location>
</feature>
<keyword evidence="2" id="KW-1185">Reference proteome</keyword>
<reference evidence="3" key="1">
    <citation type="submission" date="2022-11" db="UniProtKB">
        <authorList>
            <consortium name="WormBaseParasite"/>
        </authorList>
    </citation>
    <scope>IDENTIFICATION</scope>
</reference>
<dbReference type="AlphaFoldDB" id="A0A914QDH3"/>
<feature type="region of interest" description="Disordered" evidence="1">
    <location>
        <begin position="59"/>
        <end position="80"/>
    </location>
</feature>
<proteinExistence type="predicted"/>
<evidence type="ECO:0000256" key="1">
    <source>
        <dbReference type="SAM" id="MobiDB-lite"/>
    </source>
</evidence>
<dbReference type="Proteomes" id="UP000887578">
    <property type="component" value="Unplaced"/>
</dbReference>
<accession>A0A914QDH3</accession>
<evidence type="ECO:0000313" key="3">
    <source>
        <dbReference type="WBParaSite" id="PDA_v2.g29789.t1"/>
    </source>
</evidence>
<name>A0A914QDH3_9BILA</name>
<dbReference type="WBParaSite" id="PDA_v2.g29789.t1">
    <property type="protein sequence ID" value="PDA_v2.g29789.t1"/>
    <property type="gene ID" value="PDA_v2.g29789"/>
</dbReference>
<feature type="region of interest" description="Disordered" evidence="1">
    <location>
        <begin position="1"/>
        <end position="26"/>
    </location>
</feature>